<comment type="caution">
    <text evidence="2">The sequence shown here is derived from an EMBL/GenBank/DDBJ whole genome shotgun (WGS) entry which is preliminary data.</text>
</comment>
<dbReference type="Proteomes" id="UP000824023">
    <property type="component" value="Unassembled WGS sequence"/>
</dbReference>
<evidence type="ECO:0008006" key="4">
    <source>
        <dbReference type="Google" id="ProtNLM"/>
    </source>
</evidence>
<reference evidence="2" key="2">
    <citation type="submission" date="2021-04" db="EMBL/GenBank/DDBJ databases">
        <authorList>
            <person name="Gilroy R."/>
        </authorList>
    </citation>
    <scope>NUCLEOTIDE SEQUENCE</scope>
    <source>
        <strain evidence="2">ChiHjej12B11-24981</strain>
    </source>
</reference>
<evidence type="ECO:0000313" key="3">
    <source>
        <dbReference type="Proteomes" id="UP000824023"/>
    </source>
</evidence>
<feature type="transmembrane region" description="Helical" evidence="1">
    <location>
        <begin position="285"/>
        <end position="303"/>
    </location>
</feature>
<proteinExistence type="predicted"/>
<reference evidence="2" key="1">
    <citation type="journal article" date="2021" name="PeerJ">
        <title>Extensive microbial diversity within the chicken gut microbiome revealed by metagenomics and culture.</title>
        <authorList>
            <person name="Gilroy R."/>
            <person name="Ravi A."/>
            <person name="Getino M."/>
            <person name="Pursley I."/>
            <person name="Horton D.L."/>
            <person name="Alikhan N.F."/>
            <person name="Baker D."/>
            <person name="Gharbi K."/>
            <person name="Hall N."/>
            <person name="Watson M."/>
            <person name="Adriaenssens E.M."/>
            <person name="Foster-Nyarko E."/>
            <person name="Jarju S."/>
            <person name="Secka A."/>
            <person name="Antonio M."/>
            <person name="Oren A."/>
            <person name="Chaudhuri R.R."/>
            <person name="La Ragione R."/>
            <person name="Hildebrand F."/>
            <person name="Pallen M.J."/>
        </authorList>
    </citation>
    <scope>NUCLEOTIDE SEQUENCE</scope>
    <source>
        <strain evidence="2">ChiHjej12B11-24981</strain>
    </source>
</reference>
<protein>
    <recommendedName>
        <fullName evidence="4">Transmembrane protein</fullName>
    </recommendedName>
</protein>
<feature type="transmembrane region" description="Helical" evidence="1">
    <location>
        <begin position="429"/>
        <end position="448"/>
    </location>
</feature>
<feature type="transmembrane region" description="Helical" evidence="1">
    <location>
        <begin position="103"/>
        <end position="130"/>
    </location>
</feature>
<feature type="transmembrane region" description="Helical" evidence="1">
    <location>
        <begin position="209"/>
        <end position="227"/>
    </location>
</feature>
<feature type="transmembrane region" description="Helical" evidence="1">
    <location>
        <begin position="357"/>
        <end position="376"/>
    </location>
</feature>
<accession>A0A9D2A5P7</accession>
<feature type="transmembrane region" description="Helical" evidence="1">
    <location>
        <begin position="315"/>
        <end position="336"/>
    </location>
</feature>
<evidence type="ECO:0000256" key="1">
    <source>
        <dbReference type="SAM" id="Phobius"/>
    </source>
</evidence>
<keyword evidence="1" id="KW-0472">Membrane</keyword>
<name>A0A9D2A5P7_9BACE</name>
<dbReference type="AlphaFoldDB" id="A0A9D2A5P7"/>
<gene>
    <name evidence="2" type="ORF">H9819_06565</name>
</gene>
<dbReference type="EMBL" id="DXCK01000090">
    <property type="protein sequence ID" value="HIZ01900.1"/>
    <property type="molecule type" value="Genomic_DNA"/>
</dbReference>
<feature type="transmembrane region" description="Helical" evidence="1">
    <location>
        <begin position="454"/>
        <end position="474"/>
    </location>
</feature>
<feature type="transmembrane region" description="Helical" evidence="1">
    <location>
        <begin position="136"/>
        <end position="158"/>
    </location>
</feature>
<feature type="transmembrane region" description="Helical" evidence="1">
    <location>
        <begin position="388"/>
        <end position="408"/>
    </location>
</feature>
<feature type="transmembrane region" description="Helical" evidence="1">
    <location>
        <begin position="63"/>
        <end position="82"/>
    </location>
</feature>
<dbReference type="InterPro" id="IPR043742">
    <property type="entry name" value="DUF5687"/>
</dbReference>
<feature type="transmembrane region" description="Helical" evidence="1">
    <location>
        <begin position="29"/>
        <end position="51"/>
    </location>
</feature>
<feature type="transmembrane region" description="Helical" evidence="1">
    <location>
        <begin position="170"/>
        <end position="189"/>
    </location>
</feature>
<evidence type="ECO:0000313" key="2">
    <source>
        <dbReference type="EMBL" id="HIZ01900.1"/>
    </source>
</evidence>
<organism evidence="2 3">
    <name type="scientific">Candidatus Bacteroides merdipullorum</name>
    <dbReference type="NCBI Taxonomy" id="2838474"/>
    <lineage>
        <taxon>Bacteria</taxon>
        <taxon>Pseudomonadati</taxon>
        <taxon>Bacteroidota</taxon>
        <taxon>Bacteroidia</taxon>
        <taxon>Bacteroidales</taxon>
        <taxon>Bacteroidaceae</taxon>
        <taxon>Bacteroides</taxon>
    </lineage>
</organism>
<dbReference type="Pfam" id="PF18940">
    <property type="entry name" value="DUF5687"/>
    <property type="match status" value="1"/>
</dbReference>
<keyword evidence="1" id="KW-1133">Transmembrane helix</keyword>
<sequence length="498" mass="57762">MNLFLELRRHGRLADKRHPMYDKSRFARFWMYLGATFWAGYLIFFGTMFAFGFEGGSVEPYHILNSGLAFVLALDFLLRFPFQKTPTQEVKPYLLLPVRRNRLIDFLLVRSGMNGFNLIWLFLFAPFAIITITKFYGLWGVLTYCLGIWLLMLVNNYWFLLCRTLLGERIWWILLPVAVYGGLALGMFLPEESPVFDWFRDLGEGFITGNAWVFLAVVVCIALLWWVDSRIIRRMIYDELNKTEDTTVQVKTLSEYRFLDRYGLVGEYMRLELKLMLRNKMCRKSLITIVCAVVAISAVIGFTDVYSSGGMNNFWVLYNYVIVTLLSFSTLMGYEGNYMDGLMSRRESIFSLLQAKYALYTAALVVPFLLMLPGVVTGKLTLLQNVSWLLFTAGPISFCFFQVAVYNNRTVDLNAKMTSRSNQGTSMQQIMAFAAFLLPFAVYVPLRLAFDDTVARWTLAALGLGFILTSRLWIRNVYTRLMRRRYQNMEGFRDSRQR</sequence>
<keyword evidence="1" id="KW-0812">Transmembrane</keyword>